<gene>
    <name evidence="3" type="ORF">B8X00_13120</name>
</gene>
<proteinExistence type="predicted"/>
<protein>
    <recommendedName>
        <fullName evidence="2">MobA/VirD2-like nuclease domain-containing protein</fullName>
    </recommendedName>
</protein>
<evidence type="ECO:0000313" key="3">
    <source>
        <dbReference type="EMBL" id="PAK76791.1"/>
    </source>
</evidence>
<keyword evidence="4" id="KW-1185">Reference proteome</keyword>
<dbReference type="InterPro" id="IPR005094">
    <property type="entry name" value="Endonuclease_MobA/VirD2"/>
</dbReference>
<sequence>MIGKQSRIASNGSPHKFIRHIFHGPMNEKIRVIRGGEFSVHGAFDDARGAGKSYAIRHIVLSGKEDMSEADALELLNDYAQEFGFDPDDVSLVEHTKRRQNGAGSERHYHIAVPELQSDGHVISSSWMRPRNEKICRAFEVRHGLEIVPGKFNKAVVRARPDLAEAMQNACEGERPGEAYSTATHQKMLSKGKKTPEIKSEILGMWNGNIEELRSSLLEKGYSIECGDKKPDAYVIRDIDGDIVGSVARILKIKQKEFATLYREWEAGHGVEFIREQEAPALKAPIQKEDEQGAGHGPIPARDASREEGISDHADADNSGHGEGSRDHIIGADRQRWNGGNSGYPDKAEGRPAGPALRDQSVIGNDSETAKPDDTAYKRFAVVRLSTLKVLPKPAVIITKEDARRTWELASKPRKTPEEYQHLRRSYDNMNNLGFGLIFKTPEAGIKYASKVLAGLIVEVFSNLAQGFKLAFFGGPIEPGKASPKVGQITRDVRRNVLPEVYDIYAKAYDLLTYRARTNNRKLPSRREFIRLMKTADPLGVDVERKLLTGHLNTFECEQNVRDVIQQALSGQTDNLENLTGFDADRINDLAWRNMGGLIDQTNKEIMGVIAVLNPKPAPVQAKELALQKTEELEVEKFPEPILLPEVTPAPLEDDQMQVVTEKPKSPTPVRKDPSPF</sequence>
<dbReference type="AlphaFoldDB" id="A0A269XVC7"/>
<reference evidence="3 4" key="1">
    <citation type="submission" date="2017-04" db="EMBL/GenBank/DDBJ databases">
        <title>Kefir bacterial isolates.</title>
        <authorList>
            <person name="Kim Y."/>
            <person name="Blasche S."/>
            <person name="Patil K.R."/>
        </authorList>
    </citation>
    <scope>NUCLEOTIDE SEQUENCE [LARGE SCALE GENOMIC DNA]</scope>
    <source>
        <strain evidence="3 4">KR</strain>
    </source>
</reference>
<name>A0A269XVC7_9PROT</name>
<evidence type="ECO:0000259" key="2">
    <source>
        <dbReference type="Pfam" id="PF03432"/>
    </source>
</evidence>
<feature type="compositionally biased region" description="Basic and acidic residues" evidence="1">
    <location>
        <begin position="662"/>
        <end position="677"/>
    </location>
</feature>
<feature type="compositionally biased region" description="Basic and acidic residues" evidence="1">
    <location>
        <begin position="303"/>
        <end position="336"/>
    </location>
</feature>
<accession>A0A269XVC7</accession>
<feature type="region of interest" description="Disordered" evidence="1">
    <location>
        <begin position="647"/>
        <end position="677"/>
    </location>
</feature>
<comment type="caution">
    <text evidence="3">The sequence shown here is derived from an EMBL/GenBank/DDBJ whole genome shotgun (WGS) entry which is preliminary data.</text>
</comment>
<feature type="domain" description="MobA/VirD2-like nuclease" evidence="2">
    <location>
        <begin position="54"/>
        <end position="145"/>
    </location>
</feature>
<dbReference type="Proteomes" id="UP000216151">
    <property type="component" value="Unassembled WGS sequence"/>
</dbReference>
<dbReference type="EMBL" id="NCXK01000044">
    <property type="protein sequence ID" value="PAK76791.1"/>
    <property type="molecule type" value="Genomic_DNA"/>
</dbReference>
<evidence type="ECO:0000256" key="1">
    <source>
        <dbReference type="SAM" id="MobiDB-lite"/>
    </source>
</evidence>
<organism evidence="3 4">
    <name type="scientific">Acetobacter fabarum</name>
    <dbReference type="NCBI Taxonomy" id="483199"/>
    <lineage>
        <taxon>Bacteria</taxon>
        <taxon>Pseudomonadati</taxon>
        <taxon>Pseudomonadota</taxon>
        <taxon>Alphaproteobacteria</taxon>
        <taxon>Acetobacterales</taxon>
        <taxon>Acetobacteraceae</taxon>
        <taxon>Acetobacter</taxon>
    </lineage>
</organism>
<feature type="region of interest" description="Disordered" evidence="1">
    <location>
        <begin position="286"/>
        <end position="370"/>
    </location>
</feature>
<evidence type="ECO:0000313" key="4">
    <source>
        <dbReference type="Proteomes" id="UP000216151"/>
    </source>
</evidence>
<dbReference type="Pfam" id="PF03432">
    <property type="entry name" value="Relaxase"/>
    <property type="match status" value="1"/>
</dbReference>